<dbReference type="PANTHER" id="PTHR13778:SF47">
    <property type="entry name" value="LIPOPOLYSACCHARIDE 1,3-GALACTOSYLTRANSFERASE"/>
    <property type="match status" value="1"/>
</dbReference>
<dbReference type="AlphaFoldDB" id="A0A3D8IB45"/>
<gene>
    <name evidence="4" type="ORF">CQA43_07140</name>
</gene>
<evidence type="ECO:0000256" key="1">
    <source>
        <dbReference type="ARBA" id="ARBA00022676"/>
    </source>
</evidence>
<dbReference type="RefSeq" id="WP_115551923.1">
    <property type="nucleotide sequence ID" value="NZ_CAQJPM010000001.1"/>
</dbReference>
<dbReference type="GeneID" id="82536060"/>
<organism evidence="4 5">
    <name type="scientific">Helicobacter ganmani</name>
    <dbReference type="NCBI Taxonomy" id="60246"/>
    <lineage>
        <taxon>Bacteria</taxon>
        <taxon>Pseudomonadati</taxon>
        <taxon>Campylobacterota</taxon>
        <taxon>Epsilonproteobacteria</taxon>
        <taxon>Campylobacterales</taxon>
        <taxon>Helicobacteraceae</taxon>
        <taxon>Helicobacter</taxon>
    </lineage>
</organism>
<protein>
    <submittedName>
        <fullName evidence="4">Glycosyltransferase family 8 protein</fullName>
    </submittedName>
</protein>
<dbReference type="GO" id="GO:0016757">
    <property type="term" value="F:glycosyltransferase activity"/>
    <property type="evidence" value="ECO:0007669"/>
    <property type="project" value="UniProtKB-KW"/>
</dbReference>
<reference evidence="4 5" key="1">
    <citation type="submission" date="2018-04" db="EMBL/GenBank/DDBJ databases">
        <title>Novel Campyloabacter and Helicobacter Species and Strains.</title>
        <authorList>
            <person name="Mannion A.J."/>
            <person name="Shen Z."/>
            <person name="Fox J.G."/>
        </authorList>
    </citation>
    <scope>NUCLEOTIDE SEQUENCE [LARGE SCALE GENOMIC DNA]</scope>
    <source>
        <strain evidence="4 5">MIT 99-5101</strain>
    </source>
</reference>
<dbReference type="Proteomes" id="UP000256650">
    <property type="component" value="Unassembled WGS sequence"/>
</dbReference>
<dbReference type="InterPro" id="IPR029044">
    <property type="entry name" value="Nucleotide-diphossugar_trans"/>
</dbReference>
<dbReference type="OrthoDB" id="5363698at2"/>
<keyword evidence="5" id="KW-1185">Reference proteome</keyword>
<dbReference type="SUPFAM" id="SSF53448">
    <property type="entry name" value="Nucleotide-diphospho-sugar transferases"/>
    <property type="match status" value="1"/>
</dbReference>
<evidence type="ECO:0000313" key="5">
    <source>
        <dbReference type="Proteomes" id="UP000256650"/>
    </source>
</evidence>
<evidence type="ECO:0000256" key="2">
    <source>
        <dbReference type="ARBA" id="ARBA00022679"/>
    </source>
</evidence>
<proteinExistence type="predicted"/>
<accession>A0A3D8IB45</accession>
<dbReference type="GO" id="GO:0046872">
    <property type="term" value="F:metal ion binding"/>
    <property type="evidence" value="ECO:0007669"/>
    <property type="project" value="UniProtKB-KW"/>
</dbReference>
<name>A0A3D8IB45_9HELI</name>
<keyword evidence="1" id="KW-0328">Glycosyltransferase</keyword>
<sequence length="404" mass="47406">MQNYPILLIATENYVPFAACLMTSIIYNTNKIVGGGQNKPYCFYILSDFLSKSTQEKLSKLQAKLSIIYPLEITIHLCDDAEFRENNLPKLNENYLCFYRLLFERFLDFSAQKVLYLDVDMIVLWDLREIFAMDLEDKVCGVVLDYKANRLLMPKDESHPPLNLSQGYFNSGLLLIDVQKWRAQEIESQILHSMDSYHFKEHDQSILNYILKDKVKILPLYWNVLVYYFINAKTKEEGGNFNISYTRNQLNNALKNPKIVHYYLDYKPWRDDKIYVDTKGEFLGKYWWDIAQKTPVFTDELMRLKESASQARVFQAALGFLLLKFARFGLYFLLPIQAYWIMKKGLDNQASQEIPRGDYNLSIEIGKEAIKAYNKGKGRLLALPFRILNLQKRFQLAKKRLEGL</sequence>
<dbReference type="Gene3D" id="3.90.550.10">
    <property type="entry name" value="Spore Coat Polysaccharide Biosynthesis Protein SpsA, Chain A"/>
    <property type="match status" value="1"/>
</dbReference>
<comment type="caution">
    <text evidence="4">The sequence shown here is derived from an EMBL/GenBank/DDBJ whole genome shotgun (WGS) entry which is preliminary data.</text>
</comment>
<dbReference type="Pfam" id="PF01501">
    <property type="entry name" value="Glyco_transf_8"/>
    <property type="match status" value="1"/>
</dbReference>
<evidence type="ECO:0000313" key="4">
    <source>
        <dbReference type="EMBL" id="RDU62357.1"/>
    </source>
</evidence>
<dbReference type="EMBL" id="NXLS01000007">
    <property type="protein sequence ID" value="RDU62357.1"/>
    <property type="molecule type" value="Genomic_DNA"/>
</dbReference>
<evidence type="ECO:0000256" key="3">
    <source>
        <dbReference type="ARBA" id="ARBA00022723"/>
    </source>
</evidence>
<keyword evidence="2 4" id="KW-0808">Transferase</keyword>
<dbReference type="InterPro" id="IPR002495">
    <property type="entry name" value="Glyco_trans_8"/>
</dbReference>
<dbReference type="CDD" id="cd04194">
    <property type="entry name" value="GT8_A4GalT_like"/>
    <property type="match status" value="1"/>
</dbReference>
<keyword evidence="3" id="KW-0479">Metal-binding</keyword>
<dbReference type="PANTHER" id="PTHR13778">
    <property type="entry name" value="GLYCOSYLTRANSFERASE 8 DOMAIN-CONTAINING PROTEIN"/>
    <property type="match status" value="1"/>
</dbReference>
<dbReference type="InterPro" id="IPR050748">
    <property type="entry name" value="Glycosyltrans_8_dom-fam"/>
</dbReference>